<dbReference type="CDD" id="cd11041">
    <property type="entry name" value="CYP503A1-like"/>
    <property type="match status" value="1"/>
</dbReference>
<evidence type="ECO:0000256" key="10">
    <source>
        <dbReference type="SAM" id="Phobius"/>
    </source>
</evidence>
<keyword evidence="5 9" id="KW-0479">Metal-binding</keyword>
<dbReference type="PRINTS" id="PR00465">
    <property type="entry name" value="EP450IV"/>
</dbReference>
<dbReference type="OrthoDB" id="1844152at2759"/>
<dbReference type="SUPFAM" id="SSF48264">
    <property type="entry name" value="Cytochrome P450"/>
    <property type="match status" value="1"/>
</dbReference>
<keyword evidence="12" id="KW-1185">Reference proteome</keyword>
<keyword evidence="6" id="KW-0560">Oxidoreductase</keyword>
<dbReference type="GO" id="GO:0016705">
    <property type="term" value="F:oxidoreductase activity, acting on paired donors, with incorporation or reduction of molecular oxygen"/>
    <property type="evidence" value="ECO:0007669"/>
    <property type="project" value="InterPro"/>
</dbReference>
<keyword evidence="7 9" id="KW-0408">Iron</keyword>
<protein>
    <submittedName>
        <fullName evidence="11">Cytochrome P450</fullName>
    </submittedName>
</protein>
<proteinExistence type="inferred from homology"/>
<dbReference type="Pfam" id="PF00067">
    <property type="entry name" value="p450"/>
    <property type="match status" value="1"/>
</dbReference>
<dbReference type="GO" id="GO:0020037">
    <property type="term" value="F:heme binding"/>
    <property type="evidence" value="ECO:0007669"/>
    <property type="project" value="InterPro"/>
</dbReference>
<dbReference type="GeneID" id="54555148"/>
<keyword evidence="10" id="KW-1133">Transmembrane helix</keyword>
<keyword evidence="10" id="KW-0812">Transmembrane</keyword>
<organism evidence="11 12">
    <name type="scientific">Westerdykella ornata</name>
    <dbReference type="NCBI Taxonomy" id="318751"/>
    <lineage>
        <taxon>Eukaryota</taxon>
        <taxon>Fungi</taxon>
        <taxon>Dikarya</taxon>
        <taxon>Ascomycota</taxon>
        <taxon>Pezizomycotina</taxon>
        <taxon>Dothideomycetes</taxon>
        <taxon>Pleosporomycetidae</taxon>
        <taxon>Pleosporales</taxon>
        <taxon>Sporormiaceae</taxon>
        <taxon>Westerdykella</taxon>
    </lineage>
</organism>
<comment type="similarity">
    <text evidence="3">Belongs to the cytochrome P450 family.</text>
</comment>
<dbReference type="RefSeq" id="XP_033657766.1">
    <property type="nucleotide sequence ID" value="XM_033801973.1"/>
</dbReference>
<dbReference type="GO" id="GO:0004497">
    <property type="term" value="F:monooxygenase activity"/>
    <property type="evidence" value="ECO:0007669"/>
    <property type="project" value="UniProtKB-KW"/>
</dbReference>
<sequence>MASITIVSGLLLPLFFIYTTLYFWTRQYNRRAAHFWHTLRIPAVGVQDDAWLRAIFWSVTRSATYAFEGYQRFSLRNLVFVAPSTGCGAIVVLPPSHLNVLNKSENELQAFHVQLESHQPRYTMGDPEVWGSMLHYDVVRNQLSKDVGHFVRMTDEELAAGFRDYCGRSSDWATVNLWDVCTKVIARAGNRAFVGLPLCRDETLLEQTRVYATNVYGCATVITALPPILQPVLGHLIALPAQWSLYKCKKILIPFVQERLDMLQRGSDDMPNDVLQWLIQRCAKAGPKQTVPGKVAERLLILNLVSIFTTTFTFSNCILDLYSSANRDDFLAGLRAECDKSAALHNGLLTKTAIDQLYRVDSTIRESMRTSMFGIIALFREVAPGTELDLNNGIRIPSGVRIGVPCQPIHYDESRYCNASEFDAFRFSRAFEGPCDATGGSRSQKLSVDLDESFLTYGYGRHACPGRWLASQIMKQALAHLVQNYDVEVVEPVPERKALLNMILPPVGAQIRVRPRSSLRN</sequence>
<evidence type="ECO:0000256" key="8">
    <source>
        <dbReference type="ARBA" id="ARBA00023033"/>
    </source>
</evidence>
<gene>
    <name evidence="11" type="ORF">EI97DRAFT_477947</name>
</gene>
<dbReference type="InterPro" id="IPR001128">
    <property type="entry name" value="Cyt_P450"/>
</dbReference>
<dbReference type="PANTHER" id="PTHR46206:SF1">
    <property type="entry name" value="P450, PUTATIVE (EUROFUNG)-RELATED"/>
    <property type="match status" value="1"/>
</dbReference>
<dbReference type="GO" id="GO:0005506">
    <property type="term" value="F:iron ion binding"/>
    <property type="evidence" value="ECO:0007669"/>
    <property type="project" value="InterPro"/>
</dbReference>
<keyword evidence="10" id="KW-0472">Membrane</keyword>
<feature type="binding site" description="axial binding residue" evidence="9">
    <location>
        <position position="464"/>
    </location>
    <ligand>
        <name>heme</name>
        <dbReference type="ChEBI" id="CHEBI:30413"/>
    </ligand>
    <ligandPart>
        <name>Fe</name>
        <dbReference type="ChEBI" id="CHEBI:18248"/>
    </ligandPart>
</feature>
<evidence type="ECO:0000256" key="4">
    <source>
        <dbReference type="ARBA" id="ARBA00022617"/>
    </source>
</evidence>
<evidence type="ECO:0000256" key="3">
    <source>
        <dbReference type="ARBA" id="ARBA00010617"/>
    </source>
</evidence>
<evidence type="ECO:0000256" key="2">
    <source>
        <dbReference type="ARBA" id="ARBA00004685"/>
    </source>
</evidence>
<evidence type="ECO:0000313" key="12">
    <source>
        <dbReference type="Proteomes" id="UP000800097"/>
    </source>
</evidence>
<dbReference type="Gene3D" id="1.10.630.10">
    <property type="entry name" value="Cytochrome P450"/>
    <property type="match status" value="1"/>
</dbReference>
<dbReference type="InterPro" id="IPR036396">
    <property type="entry name" value="Cyt_P450_sf"/>
</dbReference>
<name>A0A6A6JWN5_WESOR</name>
<keyword evidence="8" id="KW-0503">Monooxygenase</keyword>
<evidence type="ECO:0000256" key="7">
    <source>
        <dbReference type="ARBA" id="ARBA00023004"/>
    </source>
</evidence>
<reference evidence="11" key="1">
    <citation type="journal article" date="2020" name="Stud. Mycol.">
        <title>101 Dothideomycetes genomes: a test case for predicting lifestyles and emergence of pathogens.</title>
        <authorList>
            <person name="Haridas S."/>
            <person name="Albert R."/>
            <person name="Binder M."/>
            <person name="Bloem J."/>
            <person name="Labutti K."/>
            <person name="Salamov A."/>
            <person name="Andreopoulos B."/>
            <person name="Baker S."/>
            <person name="Barry K."/>
            <person name="Bills G."/>
            <person name="Bluhm B."/>
            <person name="Cannon C."/>
            <person name="Castanera R."/>
            <person name="Culley D."/>
            <person name="Daum C."/>
            <person name="Ezra D."/>
            <person name="Gonzalez J."/>
            <person name="Henrissat B."/>
            <person name="Kuo A."/>
            <person name="Liang C."/>
            <person name="Lipzen A."/>
            <person name="Lutzoni F."/>
            <person name="Magnuson J."/>
            <person name="Mondo S."/>
            <person name="Nolan M."/>
            <person name="Ohm R."/>
            <person name="Pangilinan J."/>
            <person name="Park H.-J."/>
            <person name="Ramirez L."/>
            <person name="Alfaro M."/>
            <person name="Sun H."/>
            <person name="Tritt A."/>
            <person name="Yoshinaga Y."/>
            <person name="Zwiers L.-H."/>
            <person name="Turgeon B."/>
            <person name="Goodwin S."/>
            <person name="Spatafora J."/>
            <person name="Crous P."/>
            <person name="Grigoriev I."/>
        </authorList>
    </citation>
    <scope>NUCLEOTIDE SEQUENCE</scope>
    <source>
        <strain evidence="11">CBS 379.55</strain>
    </source>
</reference>
<evidence type="ECO:0000256" key="1">
    <source>
        <dbReference type="ARBA" id="ARBA00001971"/>
    </source>
</evidence>
<evidence type="ECO:0000256" key="9">
    <source>
        <dbReference type="PIRSR" id="PIRSR602403-1"/>
    </source>
</evidence>
<comment type="pathway">
    <text evidence="2">Mycotoxin biosynthesis.</text>
</comment>
<evidence type="ECO:0000256" key="5">
    <source>
        <dbReference type="ARBA" id="ARBA00022723"/>
    </source>
</evidence>
<dbReference type="AlphaFoldDB" id="A0A6A6JWN5"/>
<evidence type="ECO:0000313" key="11">
    <source>
        <dbReference type="EMBL" id="KAF2280228.1"/>
    </source>
</evidence>
<dbReference type="PANTHER" id="PTHR46206">
    <property type="entry name" value="CYTOCHROME P450"/>
    <property type="match status" value="1"/>
</dbReference>
<comment type="cofactor">
    <cofactor evidence="1 9">
        <name>heme</name>
        <dbReference type="ChEBI" id="CHEBI:30413"/>
    </cofactor>
</comment>
<keyword evidence="4 9" id="KW-0349">Heme</keyword>
<accession>A0A6A6JWN5</accession>
<dbReference type="EMBL" id="ML986485">
    <property type="protein sequence ID" value="KAF2280228.1"/>
    <property type="molecule type" value="Genomic_DNA"/>
</dbReference>
<dbReference type="Proteomes" id="UP000800097">
    <property type="component" value="Unassembled WGS sequence"/>
</dbReference>
<evidence type="ECO:0000256" key="6">
    <source>
        <dbReference type="ARBA" id="ARBA00023002"/>
    </source>
</evidence>
<dbReference type="InterPro" id="IPR002403">
    <property type="entry name" value="Cyt_P450_E_grp-IV"/>
</dbReference>
<feature type="transmembrane region" description="Helical" evidence="10">
    <location>
        <begin position="6"/>
        <end position="24"/>
    </location>
</feature>